<protein>
    <submittedName>
        <fullName evidence="1">Uncharacterized protein</fullName>
    </submittedName>
</protein>
<feature type="non-terminal residue" evidence="1">
    <location>
        <position position="1"/>
    </location>
</feature>
<evidence type="ECO:0000313" key="1">
    <source>
        <dbReference type="EMBL" id="GAG02604.1"/>
    </source>
</evidence>
<name>X0U9U5_9ZZZZ</name>
<accession>X0U9U5</accession>
<proteinExistence type="predicted"/>
<organism evidence="1">
    <name type="scientific">marine sediment metagenome</name>
    <dbReference type="NCBI Taxonomy" id="412755"/>
    <lineage>
        <taxon>unclassified sequences</taxon>
        <taxon>metagenomes</taxon>
        <taxon>ecological metagenomes</taxon>
    </lineage>
</organism>
<comment type="caution">
    <text evidence="1">The sequence shown here is derived from an EMBL/GenBank/DDBJ whole genome shotgun (WGS) entry which is preliminary data.</text>
</comment>
<dbReference type="AlphaFoldDB" id="X0U9U5"/>
<sequence>VTEIVSYIEKNQPSKIGKVINSVIELLASQDVEYRGIYTELFFHKRIPPPAKIVINKYSNSHQACLIPHQHFMAMIFKMTAALTDYKRAVTKK</sequence>
<dbReference type="EMBL" id="BARS01029270">
    <property type="protein sequence ID" value="GAG02604.1"/>
    <property type="molecule type" value="Genomic_DNA"/>
</dbReference>
<gene>
    <name evidence="1" type="ORF">S01H1_45770</name>
</gene>
<reference evidence="1" key="1">
    <citation type="journal article" date="2014" name="Front. Microbiol.">
        <title>High frequency of phylogenetically diverse reductive dehalogenase-homologous genes in deep subseafloor sedimentary metagenomes.</title>
        <authorList>
            <person name="Kawai M."/>
            <person name="Futagami T."/>
            <person name="Toyoda A."/>
            <person name="Takaki Y."/>
            <person name="Nishi S."/>
            <person name="Hori S."/>
            <person name="Arai W."/>
            <person name="Tsubouchi T."/>
            <person name="Morono Y."/>
            <person name="Uchiyama I."/>
            <person name="Ito T."/>
            <person name="Fujiyama A."/>
            <person name="Inagaki F."/>
            <person name="Takami H."/>
        </authorList>
    </citation>
    <scope>NUCLEOTIDE SEQUENCE</scope>
    <source>
        <strain evidence="1">Expedition CK06-06</strain>
    </source>
</reference>